<keyword evidence="2" id="KW-1185">Reference proteome</keyword>
<dbReference type="RefSeq" id="WP_169654956.1">
    <property type="nucleotide sequence ID" value="NZ_JABANE010000006.1"/>
</dbReference>
<dbReference type="AlphaFoldDB" id="A0A7X9NZU5"/>
<sequence>MININYYRLLFIASILLIFHHTSFSQIDGCSADYSSGPVTIGDGNLIFNENCQVFSESALTFINDGQSRSIIVGDVDEANTVLIETPQFIIEPNSNEVLDLIIEEKDTLIIIGDLRLYNYSTVTVKQGGVLVIDGSLVTTGDDDRSPEESNEVNINIETDGEIHISGDAILNYSSGNMEGLIYVPNGRIVNYTLQRESAPGWLYFFLWLAEVSGNTSLADSIRDTIDQIESEGGIGNIDLDKIKDVYPDDMDNPFTKDYPVDINLPITARGLDYFDETGIYTQSIFTSENLEEILSNGNVLSLLGKEIAFTVQSVEDKNCLLYSTFEVNSIGSLKSALGEMTWKLPTEIENAIENRNNGDESENQLILDYFINKTIKIEVVEPGSVSDRIVVDGQLGGSTARVTMVQSSGNIIIDFESQVPSDLPVVLTYFRSKTRENQVQLEWETASEINASHFEVQRSSDRKNWNTIGTVDASGNSQVSIKYEFTDEHQLSMSYYRLKQVDFDGVYELFGPITVRLEGVEETLELLIMPNIVSNSESIQFNISGLHVGTQVSIQVFNNNGYLVYGEELNDIVSSSLLKPMHFTQQLTTGMYYVVVKSGKDIVKERLMIK</sequence>
<dbReference type="Gene3D" id="2.60.40.10">
    <property type="entry name" value="Immunoglobulins"/>
    <property type="match status" value="1"/>
</dbReference>
<evidence type="ECO:0000313" key="1">
    <source>
        <dbReference type="EMBL" id="NME66971.1"/>
    </source>
</evidence>
<accession>A0A7X9NZU5</accession>
<comment type="caution">
    <text evidence="1">The sequence shown here is derived from an EMBL/GenBank/DDBJ whole genome shotgun (WGS) entry which is preliminary data.</text>
</comment>
<reference evidence="1 2" key="1">
    <citation type="submission" date="2020-04" db="EMBL/GenBank/DDBJ databases">
        <title>Flammeovirga sp. SR4, a novel species isolated from seawater.</title>
        <authorList>
            <person name="Wang X."/>
        </authorList>
    </citation>
    <scope>NUCLEOTIDE SEQUENCE [LARGE SCALE GENOMIC DNA]</scope>
    <source>
        <strain evidence="1 2">ATCC 23126</strain>
    </source>
</reference>
<gene>
    <name evidence="1" type="ORF">HHU12_03235</name>
</gene>
<dbReference type="EMBL" id="JABANE010000006">
    <property type="protein sequence ID" value="NME66971.1"/>
    <property type="molecule type" value="Genomic_DNA"/>
</dbReference>
<evidence type="ECO:0008006" key="3">
    <source>
        <dbReference type="Google" id="ProtNLM"/>
    </source>
</evidence>
<dbReference type="Proteomes" id="UP000576082">
    <property type="component" value="Unassembled WGS sequence"/>
</dbReference>
<dbReference type="InterPro" id="IPR013783">
    <property type="entry name" value="Ig-like_fold"/>
</dbReference>
<evidence type="ECO:0000313" key="2">
    <source>
        <dbReference type="Proteomes" id="UP000576082"/>
    </source>
</evidence>
<name>A0A7X9NZU5_9BACT</name>
<protein>
    <recommendedName>
        <fullName evidence="3">T9SS type A sorting domain-containing protein</fullName>
    </recommendedName>
</protein>
<organism evidence="1 2">
    <name type="scientific">Flammeovirga aprica JL-4</name>
    <dbReference type="NCBI Taxonomy" id="694437"/>
    <lineage>
        <taxon>Bacteria</taxon>
        <taxon>Pseudomonadati</taxon>
        <taxon>Bacteroidota</taxon>
        <taxon>Cytophagia</taxon>
        <taxon>Cytophagales</taxon>
        <taxon>Flammeovirgaceae</taxon>
        <taxon>Flammeovirga</taxon>
    </lineage>
</organism>
<proteinExistence type="predicted"/>